<evidence type="ECO:0000313" key="2">
    <source>
        <dbReference type="Proteomes" id="UP000679126"/>
    </source>
</evidence>
<keyword evidence="2" id="KW-1185">Reference proteome</keyword>
<name>A0ABS3YCX7_9BACT</name>
<reference evidence="2" key="1">
    <citation type="submission" date="2021-03" db="EMBL/GenBank/DDBJ databases">
        <title>Assistant Professor.</title>
        <authorList>
            <person name="Huq M.A."/>
        </authorList>
    </citation>
    <scope>NUCLEOTIDE SEQUENCE [LARGE SCALE GENOMIC DNA]</scope>
    <source>
        <strain evidence="2">MAH-28</strain>
    </source>
</reference>
<dbReference type="EMBL" id="JAGHKP010000002">
    <property type="protein sequence ID" value="MBO9152531.1"/>
    <property type="molecule type" value="Genomic_DNA"/>
</dbReference>
<dbReference type="Proteomes" id="UP000679126">
    <property type="component" value="Unassembled WGS sequence"/>
</dbReference>
<protein>
    <submittedName>
        <fullName evidence="1">Uncharacterized protein</fullName>
    </submittedName>
</protein>
<sequence length="110" mass="13013">MVKTPFKNCLIEVWQCDHTLEYDTASDNSVIEFYPDGDLLFMKWNGQIREALWYKGNNEFAGGVDNRTAKFNLQPGGKVKVTFQFFTAMKKEYKEYKEYHLEGIKTFKYK</sequence>
<dbReference type="RefSeq" id="WP_209145519.1">
    <property type="nucleotide sequence ID" value="NZ_JAGHKP010000002.1"/>
</dbReference>
<gene>
    <name evidence="1" type="ORF">J7I43_09945</name>
</gene>
<proteinExistence type="predicted"/>
<accession>A0ABS3YCX7</accession>
<comment type="caution">
    <text evidence="1">The sequence shown here is derived from an EMBL/GenBank/DDBJ whole genome shotgun (WGS) entry which is preliminary data.</text>
</comment>
<evidence type="ECO:0000313" key="1">
    <source>
        <dbReference type="EMBL" id="MBO9152531.1"/>
    </source>
</evidence>
<organism evidence="1 2">
    <name type="scientific">Chitinophaga chungangae</name>
    <dbReference type="NCBI Taxonomy" id="2821488"/>
    <lineage>
        <taxon>Bacteria</taxon>
        <taxon>Pseudomonadati</taxon>
        <taxon>Bacteroidota</taxon>
        <taxon>Chitinophagia</taxon>
        <taxon>Chitinophagales</taxon>
        <taxon>Chitinophagaceae</taxon>
        <taxon>Chitinophaga</taxon>
    </lineage>
</organism>